<evidence type="ECO:0000313" key="3">
    <source>
        <dbReference type="Proteomes" id="UP000253319"/>
    </source>
</evidence>
<evidence type="ECO:0000259" key="1">
    <source>
        <dbReference type="PROSITE" id="PS50011"/>
    </source>
</evidence>
<accession>A0A365P0S5</accession>
<dbReference type="GO" id="GO:0004672">
    <property type="term" value="F:protein kinase activity"/>
    <property type="evidence" value="ECO:0007669"/>
    <property type="project" value="InterPro"/>
</dbReference>
<organism evidence="2 3">
    <name type="scientific">Flavobacterium tibetense</name>
    <dbReference type="NCBI Taxonomy" id="2233533"/>
    <lineage>
        <taxon>Bacteria</taxon>
        <taxon>Pseudomonadati</taxon>
        <taxon>Bacteroidota</taxon>
        <taxon>Flavobacteriia</taxon>
        <taxon>Flavobacteriales</taxon>
        <taxon>Flavobacteriaceae</taxon>
        <taxon>Flavobacterium</taxon>
    </lineage>
</organism>
<name>A0A365P0S5_9FLAO</name>
<sequence length="434" mass="49828">MKTIDSIPTSKIQRASKLIQTGAKVGVNYLKYYGEKITKTEEEAKENLNASNAEDIYDGLKQLKGSALKVAQMLSMEKSILPQAYVDKFSLAQFSVPPLSAPLVTKTFKNYFGKSPNEIYDTFNPNSVNAASIGQVHLATKDGKKLAVKIQYPGVAESISSDLALVKPIAIKMFNIKGKDSDKYFKEVENKLIEETNYINEVEQSIAMAEACKHLPNLAFPKYYKELSSDRIITMDWMEGEHLSEFTAHNTNQELSNKIGQALWDFYMFQMHRLKKVHADPHPGNFLISKDEKLVALDFGCIKVVPEEFYIPYFELAKKESLENPAYFKQRLYELEVLKPEDTKEEQAFFYEMFHELLSIFTEPLHSEIFDFSDATFFGRIADLGERYSKNTELRKMNGNRGSQHFIYINRTFFGLYNLMHDLKAKDIKINNFN</sequence>
<dbReference type="SUPFAM" id="SSF56112">
    <property type="entry name" value="Protein kinase-like (PK-like)"/>
    <property type="match status" value="1"/>
</dbReference>
<keyword evidence="3" id="KW-1185">Reference proteome</keyword>
<dbReference type="AlphaFoldDB" id="A0A365P0S5"/>
<gene>
    <name evidence="2" type="ORF">DPN68_09140</name>
</gene>
<dbReference type="InterPro" id="IPR000719">
    <property type="entry name" value="Prot_kinase_dom"/>
</dbReference>
<dbReference type="OrthoDB" id="9795390at2"/>
<proteinExistence type="predicted"/>
<evidence type="ECO:0000313" key="2">
    <source>
        <dbReference type="EMBL" id="RBA28070.1"/>
    </source>
</evidence>
<comment type="caution">
    <text evidence="2">The sequence shown here is derived from an EMBL/GenBank/DDBJ whole genome shotgun (WGS) entry which is preliminary data.</text>
</comment>
<feature type="domain" description="Protein kinase" evidence="1">
    <location>
        <begin position="122"/>
        <end position="434"/>
    </location>
</feature>
<dbReference type="Gene3D" id="1.10.510.10">
    <property type="entry name" value="Transferase(Phosphotransferase) domain 1"/>
    <property type="match status" value="1"/>
</dbReference>
<dbReference type="EMBL" id="QLST01000010">
    <property type="protein sequence ID" value="RBA28070.1"/>
    <property type="molecule type" value="Genomic_DNA"/>
</dbReference>
<dbReference type="Proteomes" id="UP000253319">
    <property type="component" value="Unassembled WGS sequence"/>
</dbReference>
<dbReference type="InterPro" id="IPR004147">
    <property type="entry name" value="ABC1_dom"/>
</dbReference>
<protein>
    <submittedName>
        <fullName evidence="2">AarF/ABC1/UbiB kinase family protein</fullName>
    </submittedName>
</protein>
<keyword evidence="2" id="KW-0418">Kinase</keyword>
<keyword evidence="2" id="KW-0808">Transferase</keyword>
<dbReference type="PANTHER" id="PTHR43173:SF19">
    <property type="entry name" value="AARF DOMAIN-CONTAINING PROTEIN KINASE 1"/>
    <property type="match status" value="1"/>
</dbReference>
<dbReference type="GO" id="GO:0005524">
    <property type="term" value="F:ATP binding"/>
    <property type="evidence" value="ECO:0007669"/>
    <property type="project" value="InterPro"/>
</dbReference>
<dbReference type="PANTHER" id="PTHR43173">
    <property type="entry name" value="ABC1 FAMILY PROTEIN"/>
    <property type="match status" value="1"/>
</dbReference>
<dbReference type="Pfam" id="PF03109">
    <property type="entry name" value="ABC1"/>
    <property type="match status" value="1"/>
</dbReference>
<dbReference type="InterPro" id="IPR051130">
    <property type="entry name" value="Mito_struct-func_regulator"/>
</dbReference>
<reference evidence="2 3" key="1">
    <citation type="submission" date="2018-06" db="EMBL/GenBank/DDBJ databases">
        <title>Flavobacterium tibetense sp. nov., isolated from a wetland YonghuCo on Tibetan Plateau.</title>
        <authorList>
            <person name="Xing P."/>
            <person name="Phurbu D."/>
            <person name="Lu H."/>
        </authorList>
    </citation>
    <scope>NUCLEOTIDE SEQUENCE [LARGE SCALE GENOMIC DNA]</scope>
    <source>
        <strain evidence="2 3">YH5</strain>
    </source>
</reference>
<dbReference type="RefSeq" id="WP_113989350.1">
    <property type="nucleotide sequence ID" value="NZ_QLST01000010.1"/>
</dbReference>
<dbReference type="InterPro" id="IPR011009">
    <property type="entry name" value="Kinase-like_dom_sf"/>
</dbReference>
<dbReference type="PROSITE" id="PS50011">
    <property type="entry name" value="PROTEIN_KINASE_DOM"/>
    <property type="match status" value="1"/>
</dbReference>